<sequence>MIHQGRFQETCKGEIHVQQCPMHCLFLPASR</sequence>
<proteinExistence type="predicted"/>
<dbReference type="AlphaFoldDB" id="A6IQM0"/>
<organism evidence="1 2">
    <name type="scientific">Rattus norvegicus</name>
    <name type="common">Rat</name>
    <dbReference type="NCBI Taxonomy" id="10116"/>
    <lineage>
        <taxon>Eukaryota</taxon>
        <taxon>Metazoa</taxon>
        <taxon>Chordata</taxon>
        <taxon>Craniata</taxon>
        <taxon>Vertebrata</taxon>
        <taxon>Euteleostomi</taxon>
        <taxon>Mammalia</taxon>
        <taxon>Eutheria</taxon>
        <taxon>Euarchontoglires</taxon>
        <taxon>Glires</taxon>
        <taxon>Rodentia</taxon>
        <taxon>Myomorpha</taxon>
        <taxon>Muroidea</taxon>
        <taxon>Muridae</taxon>
        <taxon>Murinae</taxon>
        <taxon>Rattus</taxon>
    </lineage>
</organism>
<evidence type="ECO:0000313" key="1">
    <source>
        <dbReference type="EMBL" id="EDM11023.1"/>
    </source>
</evidence>
<reference evidence="2" key="1">
    <citation type="submission" date="2005-09" db="EMBL/GenBank/DDBJ databases">
        <authorList>
            <person name="Mural R.J."/>
            <person name="Li P.W."/>
            <person name="Adams M.D."/>
            <person name="Amanatides P.G."/>
            <person name="Baden-Tillson H."/>
            <person name="Barnstead M."/>
            <person name="Chin S.H."/>
            <person name="Dew I."/>
            <person name="Evans C.A."/>
            <person name="Ferriera S."/>
            <person name="Flanigan M."/>
            <person name="Fosler C."/>
            <person name="Glodek A."/>
            <person name="Gu Z."/>
            <person name="Holt R.A."/>
            <person name="Jennings D."/>
            <person name="Kraft C.L."/>
            <person name="Lu F."/>
            <person name="Nguyen T."/>
            <person name="Nusskern D.R."/>
            <person name="Pfannkoch C.M."/>
            <person name="Sitter C."/>
            <person name="Sutton G.G."/>
            <person name="Venter J.C."/>
            <person name="Wang Z."/>
            <person name="Woodage T."/>
            <person name="Zheng X.H."/>
            <person name="Zhong F."/>
        </authorList>
    </citation>
    <scope>NUCLEOTIDE SEQUENCE [LARGE SCALE GENOMIC DNA]</scope>
    <source>
        <strain>BN</strain>
        <strain evidence="2">Sprague-Dawley</strain>
    </source>
</reference>
<protein>
    <submittedName>
        <fullName evidence="1">RCG52692</fullName>
    </submittedName>
</protein>
<dbReference type="EMBL" id="CH473967">
    <property type="protein sequence ID" value="EDM11023.1"/>
    <property type="molecule type" value="Genomic_DNA"/>
</dbReference>
<dbReference type="Proteomes" id="UP000234681">
    <property type="component" value="Chromosome 11"/>
</dbReference>
<name>A6IQM0_RAT</name>
<evidence type="ECO:0000313" key="2">
    <source>
        <dbReference type="Proteomes" id="UP000234681"/>
    </source>
</evidence>
<accession>A6IQM0</accession>
<gene>
    <name evidence="1" type="ORF">rCG_52692</name>
</gene>